<protein>
    <submittedName>
        <fullName evidence="1">Uncharacterized protein</fullName>
    </submittedName>
</protein>
<accession>A0A150PLQ9</accession>
<evidence type="ECO:0000313" key="1">
    <source>
        <dbReference type="EMBL" id="KYF56624.1"/>
    </source>
</evidence>
<name>A0A150PLQ9_SORCE</name>
<organism evidence="1 2">
    <name type="scientific">Sorangium cellulosum</name>
    <name type="common">Polyangium cellulosum</name>
    <dbReference type="NCBI Taxonomy" id="56"/>
    <lineage>
        <taxon>Bacteria</taxon>
        <taxon>Pseudomonadati</taxon>
        <taxon>Myxococcota</taxon>
        <taxon>Polyangia</taxon>
        <taxon>Polyangiales</taxon>
        <taxon>Polyangiaceae</taxon>
        <taxon>Sorangium</taxon>
    </lineage>
</organism>
<dbReference type="AlphaFoldDB" id="A0A150PLQ9"/>
<dbReference type="Proteomes" id="UP000075420">
    <property type="component" value="Unassembled WGS sequence"/>
</dbReference>
<evidence type="ECO:0000313" key="2">
    <source>
        <dbReference type="Proteomes" id="UP000075420"/>
    </source>
</evidence>
<reference evidence="1 2" key="1">
    <citation type="submission" date="2014-02" db="EMBL/GenBank/DDBJ databases">
        <title>The small core and large imbalanced accessory genome model reveals a collaborative survival strategy of Sorangium cellulosum strains in nature.</title>
        <authorList>
            <person name="Han K."/>
            <person name="Peng R."/>
            <person name="Blom J."/>
            <person name="Li Y.-Z."/>
        </authorList>
    </citation>
    <scope>NUCLEOTIDE SEQUENCE [LARGE SCALE GENOMIC DNA]</scope>
    <source>
        <strain evidence="1 2">So0157-25</strain>
    </source>
</reference>
<sequence>MGSTRTAWHVLLTALLRQRRPRHFQIQSEVPLSAEPPRADHLLLRNDAPGEAREPAGTLRRLWPLLPRETIVEFKSVRRTYRGRDLDRLWGYLSLHYAGAARRLGPRADLACAVLLPSRTRSLDADAAALGLTWLDLAGGYWQLQGGAFALYVVELAMVAEDEDDDLLHLLGHGEARTVEARRWLAEQVGAEEIAMTMRELEGFEEVLRTVLTKLPIETLLPVLPVEELLAGMPPEQRLAGLAPEQRLAGLLPEQRLAGLTPEQRLLFVPDEALRLLPDDYLRSLPEDVQAQIRARIGRPL</sequence>
<dbReference type="EMBL" id="JELY01001186">
    <property type="protein sequence ID" value="KYF56624.1"/>
    <property type="molecule type" value="Genomic_DNA"/>
</dbReference>
<comment type="caution">
    <text evidence="1">The sequence shown here is derived from an EMBL/GenBank/DDBJ whole genome shotgun (WGS) entry which is preliminary data.</text>
</comment>
<gene>
    <name evidence="1" type="ORF">BE08_42925</name>
</gene>
<proteinExistence type="predicted"/>